<comment type="function">
    <text evidence="14">Catalyzes cross-linking of the peptidoglycan cell wall.</text>
</comment>
<dbReference type="PANTHER" id="PTHR30627:SF2">
    <property type="entry name" value="PEPTIDOGLYCAN D,D-TRANSPEPTIDASE MRDA"/>
    <property type="match status" value="1"/>
</dbReference>
<dbReference type="InterPro" id="IPR001460">
    <property type="entry name" value="PCN-bd_Tpept"/>
</dbReference>
<feature type="domain" description="Penicillin-binding protein dimerisation" evidence="17">
    <location>
        <begin position="70"/>
        <end position="252"/>
    </location>
</feature>
<organism evidence="18 19">
    <name type="scientific">Thorsellia kenyensis</name>
    <dbReference type="NCBI Taxonomy" id="1549888"/>
    <lineage>
        <taxon>Bacteria</taxon>
        <taxon>Pseudomonadati</taxon>
        <taxon>Pseudomonadota</taxon>
        <taxon>Gammaproteobacteria</taxon>
        <taxon>Enterobacterales</taxon>
        <taxon>Thorselliaceae</taxon>
        <taxon>Thorsellia</taxon>
    </lineage>
</organism>
<dbReference type="Pfam" id="PF00905">
    <property type="entry name" value="Transpeptidase"/>
    <property type="match status" value="1"/>
</dbReference>
<evidence type="ECO:0000256" key="10">
    <source>
        <dbReference type="ARBA" id="ARBA00022984"/>
    </source>
</evidence>
<feature type="domain" description="Penicillin-binding protein transpeptidase" evidence="16">
    <location>
        <begin position="284"/>
        <end position="619"/>
    </location>
</feature>
<dbReference type="InterPro" id="IPR012338">
    <property type="entry name" value="Beta-lactam/transpept-like"/>
</dbReference>
<keyword evidence="4 14" id="KW-0997">Cell inner membrane</keyword>
<evidence type="ECO:0000256" key="4">
    <source>
        <dbReference type="ARBA" id="ARBA00022519"/>
    </source>
</evidence>
<evidence type="ECO:0000256" key="13">
    <source>
        <dbReference type="ARBA" id="ARBA00023316"/>
    </source>
</evidence>
<gene>
    <name evidence="14 18" type="primary">mrdA</name>
    <name evidence="18" type="ORF">ACFFIT_02950</name>
</gene>
<evidence type="ECO:0000256" key="6">
    <source>
        <dbReference type="ARBA" id="ARBA00022670"/>
    </source>
</evidence>
<evidence type="ECO:0000256" key="3">
    <source>
        <dbReference type="ARBA" id="ARBA00022475"/>
    </source>
</evidence>
<feature type="coiled-coil region" evidence="15">
    <location>
        <begin position="101"/>
        <end position="128"/>
    </location>
</feature>
<sequence>MKHKNSTNNDGIFRNHTAESKLFLRRVLVCLLFIIIFIGILLSNLYYLQITNHEFYKTETDKNRIKLQYIAPTRGLIYDRNGLPIAKHKNIWQLEIQPDNIKDLEATITELKKLINITEEDINNFKEERKIATRYSFIPLKSNLDEDEIARFSNDRHKFYSKDYSQPTVIIKNYQRRYYPYGESLAHILGYVAKISAKDVERLKAEDKFNNYKGSSQIGRAGIENIYEDILHGTTGTEEVEVNNRGKVIRQLSKTPPKAGQDIYLTIDLKLQLHIQELLSHINGAIIVSDPKSGEILALFSSPSYDPNLFVDGISVTNYKNLNDNPNRPLFNRATKGLYPPASTVKPFIGLAALAEGTISPTTSIYDPGWWQLPNSEKKYRDWKRWGHGQLNIEKSIIESADTFFYQLSYDMGIDKMHDWMVKFGYGRPTGIDIDETTATVMPSREWKENNRGAKWLTGDTIPVGIGQGYWSATPIQMAKVLNTLINEGAVKTPHLFLRSQQHNEKHNYLQVEKSELENIDKSYWELIKKSMYGVAHASNGTAKNYFSDAQYQVALKTGTAQVHSYEVDLNKDKAKRLRDHRMMIGFGPYDDPKISVVIVLENAGKGSLNGEMMRSIMDYHLLGEKYIPESLIEYRKEAIREAEKLRVLEEKLRIEKEKAAEEQRLKEIESQVN</sequence>
<dbReference type="InterPro" id="IPR036138">
    <property type="entry name" value="PBP_dimer_sf"/>
</dbReference>
<protein>
    <recommendedName>
        <fullName evidence="14">Peptidoglycan D,D-transpeptidase MrdA</fullName>
        <ecNumber evidence="14">3.4.16.4</ecNumber>
    </recommendedName>
    <alternativeName>
        <fullName evidence="14">Penicillin-binding protein 2</fullName>
        <shortName evidence="14">PBP-2</shortName>
    </alternativeName>
</protein>
<evidence type="ECO:0000256" key="7">
    <source>
        <dbReference type="ARBA" id="ARBA00022692"/>
    </source>
</evidence>
<dbReference type="NCBIfam" id="TIGR03423">
    <property type="entry name" value="pbp2_mrdA"/>
    <property type="match status" value="1"/>
</dbReference>
<comment type="caution">
    <text evidence="14">Lacks conserved residue(s) required for the propagation of feature annotation.</text>
</comment>
<dbReference type="RefSeq" id="WP_385876155.1">
    <property type="nucleotide sequence ID" value="NZ_JBHLXE010000027.1"/>
</dbReference>
<dbReference type="InterPro" id="IPR005311">
    <property type="entry name" value="PBP_dimer"/>
</dbReference>
<keyword evidence="7 14" id="KW-0812">Transmembrane</keyword>
<dbReference type="InterPro" id="IPR017790">
    <property type="entry name" value="Penicillin-binding_protein_2"/>
</dbReference>
<dbReference type="SUPFAM" id="SSF56601">
    <property type="entry name" value="beta-lactamase/transpeptidase-like"/>
    <property type="match status" value="1"/>
</dbReference>
<evidence type="ECO:0000256" key="8">
    <source>
        <dbReference type="ARBA" id="ARBA00022801"/>
    </source>
</evidence>
<keyword evidence="5 14" id="KW-0121">Carboxypeptidase</keyword>
<dbReference type="InterPro" id="IPR050515">
    <property type="entry name" value="Beta-lactam/transpept"/>
</dbReference>
<comment type="catalytic activity">
    <reaction evidence="14">
        <text>Preferential cleavage: (Ac)2-L-Lys-D-Ala-|-D-Ala. Also transpeptidation of peptidyl-alanyl moieties that are N-acyl substituents of D-alanine.</text>
        <dbReference type="EC" id="3.4.16.4"/>
    </reaction>
</comment>
<name>A0ABV6C7Y2_9GAMM</name>
<dbReference type="EC" id="3.4.16.4" evidence="14"/>
<dbReference type="PANTHER" id="PTHR30627">
    <property type="entry name" value="PEPTIDOGLYCAN D,D-TRANSPEPTIDASE"/>
    <property type="match status" value="1"/>
</dbReference>
<feature type="active site" description="Acyl-ester intermediate" evidence="14">
    <location>
        <position position="343"/>
    </location>
</feature>
<keyword evidence="6 14" id="KW-0645">Protease</keyword>
<evidence type="ECO:0000259" key="16">
    <source>
        <dbReference type="Pfam" id="PF00905"/>
    </source>
</evidence>
<keyword evidence="13 14" id="KW-0961">Cell wall biogenesis/degradation</keyword>
<reference evidence="18 19" key="1">
    <citation type="submission" date="2024-09" db="EMBL/GenBank/DDBJ databases">
        <authorList>
            <person name="Sun Q."/>
            <person name="Mori K."/>
        </authorList>
    </citation>
    <scope>NUCLEOTIDE SEQUENCE [LARGE SCALE GENOMIC DNA]</scope>
    <source>
        <strain evidence="18 19">CCM 8545</strain>
    </source>
</reference>
<evidence type="ECO:0000256" key="2">
    <source>
        <dbReference type="ARBA" id="ARBA00004236"/>
    </source>
</evidence>
<keyword evidence="15" id="KW-0175">Coiled coil</keyword>
<dbReference type="Gene3D" id="3.40.710.10">
    <property type="entry name" value="DD-peptidase/beta-lactamase superfamily"/>
    <property type="match status" value="1"/>
</dbReference>
<comment type="subcellular location">
    <subcellularLocation>
        <location evidence="14">Cell inner membrane</location>
        <topology evidence="14">Single-pass membrane protein</topology>
    </subcellularLocation>
    <subcellularLocation>
        <location evidence="2">Cell membrane</location>
    </subcellularLocation>
    <subcellularLocation>
        <location evidence="1">Membrane</location>
        <topology evidence="1">Single-pass membrane protein</topology>
    </subcellularLocation>
</comment>
<dbReference type="EMBL" id="JBHLXE010000027">
    <property type="protein sequence ID" value="MFC0179062.1"/>
    <property type="molecule type" value="Genomic_DNA"/>
</dbReference>
<dbReference type="Gene3D" id="3.90.1310.10">
    <property type="entry name" value="Penicillin-binding protein 2a (Domain 2)"/>
    <property type="match status" value="1"/>
</dbReference>
<proteinExistence type="inferred from homology"/>
<feature type="coiled-coil region" evidence="15">
    <location>
        <begin position="632"/>
        <end position="672"/>
    </location>
</feature>
<dbReference type="GO" id="GO:0009002">
    <property type="term" value="F:serine-type D-Ala-D-Ala carboxypeptidase activity"/>
    <property type="evidence" value="ECO:0007669"/>
    <property type="project" value="UniProtKB-EC"/>
</dbReference>
<evidence type="ECO:0000256" key="9">
    <source>
        <dbReference type="ARBA" id="ARBA00022960"/>
    </source>
</evidence>
<dbReference type="SUPFAM" id="SSF56519">
    <property type="entry name" value="Penicillin binding protein dimerisation domain"/>
    <property type="match status" value="1"/>
</dbReference>
<dbReference type="Proteomes" id="UP001589758">
    <property type="component" value="Unassembled WGS sequence"/>
</dbReference>
<comment type="similarity">
    <text evidence="14">Belongs to the transpeptidase family. MrdA subfamily.</text>
</comment>
<dbReference type="Pfam" id="PF03717">
    <property type="entry name" value="PBP_dimer"/>
    <property type="match status" value="1"/>
</dbReference>
<evidence type="ECO:0000256" key="15">
    <source>
        <dbReference type="SAM" id="Coils"/>
    </source>
</evidence>
<evidence type="ECO:0000256" key="14">
    <source>
        <dbReference type="HAMAP-Rule" id="MF_02081"/>
    </source>
</evidence>
<keyword evidence="11 14" id="KW-1133">Transmembrane helix</keyword>
<evidence type="ECO:0000256" key="12">
    <source>
        <dbReference type="ARBA" id="ARBA00023136"/>
    </source>
</evidence>
<comment type="caution">
    <text evidence="18">The sequence shown here is derived from an EMBL/GenBank/DDBJ whole genome shotgun (WGS) entry which is preliminary data.</text>
</comment>
<feature type="transmembrane region" description="Helical" evidence="14">
    <location>
        <begin position="27"/>
        <end position="48"/>
    </location>
</feature>
<dbReference type="Gene3D" id="3.30.1390.30">
    <property type="entry name" value="Penicillin-binding protein 2a, domain 3"/>
    <property type="match status" value="1"/>
</dbReference>
<evidence type="ECO:0000256" key="11">
    <source>
        <dbReference type="ARBA" id="ARBA00022989"/>
    </source>
</evidence>
<comment type="pathway">
    <text evidence="14">Cell wall biogenesis; peptidoglycan biosynthesis.</text>
</comment>
<keyword evidence="19" id="KW-1185">Reference proteome</keyword>
<evidence type="ECO:0000256" key="5">
    <source>
        <dbReference type="ARBA" id="ARBA00022645"/>
    </source>
</evidence>
<evidence type="ECO:0000313" key="18">
    <source>
        <dbReference type="EMBL" id="MFC0179062.1"/>
    </source>
</evidence>
<keyword evidence="9 14" id="KW-0133">Cell shape</keyword>
<keyword evidence="8 14" id="KW-0378">Hydrolase</keyword>
<dbReference type="HAMAP" id="MF_02081">
    <property type="entry name" value="MrdA_transpept"/>
    <property type="match status" value="1"/>
</dbReference>
<keyword evidence="12 14" id="KW-0472">Membrane</keyword>
<evidence type="ECO:0000313" key="19">
    <source>
        <dbReference type="Proteomes" id="UP001589758"/>
    </source>
</evidence>
<evidence type="ECO:0000259" key="17">
    <source>
        <dbReference type="Pfam" id="PF03717"/>
    </source>
</evidence>
<keyword evidence="10 14" id="KW-0573">Peptidoglycan synthesis</keyword>
<evidence type="ECO:0000256" key="1">
    <source>
        <dbReference type="ARBA" id="ARBA00004167"/>
    </source>
</evidence>
<keyword evidence="3 14" id="KW-1003">Cell membrane</keyword>
<accession>A0ABV6C7Y2</accession>